<feature type="domain" description="Retrotransposon Copia-like N-terminal" evidence="4">
    <location>
        <begin position="38"/>
        <end position="83"/>
    </location>
</feature>
<dbReference type="Proteomes" id="UP001151760">
    <property type="component" value="Unassembled WGS sequence"/>
</dbReference>
<feature type="domain" description="GAG-pre-integrase" evidence="3">
    <location>
        <begin position="448"/>
        <end position="516"/>
    </location>
</feature>
<feature type="domain" description="Reverse transcriptase Ty1/copia-type" evidence="2">
    <location>
        <begin position="667"/>
        <end position="865"/>
    </location>
</feature>
<name>A0ABQ5C2N7_9ASTR</name>
<dbReference type="CDD" id="cd09272">
    <property type="entry name" value="RNase_HI_RT_Ty1"/>
    <property type="match status" value="1"/>
</dbReference>
<proteinExistence type="predicted"/>
<dbReference type="Pfam" id="PF07727">
    <property type="entry name" value="RVT_2"/>
    <property type="match status" value="1"/>
</dbReference>
<organism evidence="5 6">
    <name type="scientific">Tanacetum coccineum</name>
    <dbReference type="NCBI Taxonomy" id="301880"/>
    <lineage>
        <taxon>Eukaryota</taxon>
        <taxon>Viridiplantae</taxon>
        <taxon>Streptophyta</taxon>
        <taxon>Embryophyta</taxon>
        <taxon>Tracheophyta</taxon>
        <taxon>Spermatophyta</taxon>
        <taxon>Magnoliopsida</taxon>
        <taxon>eudicotyledons</taxon>
        <taxon>Gunneridae</taxon>
        <taxon>Pentapetalae</taxon>
        <taxon>asterids</taxon>
        <taxon>campanulids</taxon>
        <taxon>Asterales</taxon>
        <taxon>Asteraceae</taxon>
        <taxon>Asteroideae</taxon>
        <taxon>Anthemideae</taxon>
        <taxon>Anthemidinae</taxon>
        <taxon>Tanacetum</taxon>
    </lineage>
</organism>
<accession>A0ABQ5C2N7</accession>
<protein>
    <submittedName>
        <fullName evidence="5">Ribonuclease H-like domain-containing protein</fullName>
    </submittedName>
</protein>
<feature type="compositionally biased region" description="Polar residues" evidence="1">
    <location>
        <begin position="253"/>
        <end position="267"/>
    </location>
</feature>
<dbReference type="PANTHER" id="PTHR34222">
    <property type="entry name" value="GAG_PRE-INTEGRS DOMAIN-CONTAINING PROTEIN"/>
    <property type="match status" value="1"/>
</dbReference>
<feature type="compositionally biased region" description="Low complexity" evidence="1">
    <location>
        <begin position="268"/>
        <end position="288"/>
    </location>
</feature>
<dbReference type="InterPro" id="IPR025724">
    <property type="entry name" value="GAG-pre-integrase_dom"/>
</dbReference>
<dbReference type="InterPro" id="IPR043502">
    <property type="entry name" value="DNA/RNA_pol_sf"/>
</dbReference>
<dbReference type="InterPro" id="IPR013103">
    <property type="entry name" value="RVT_2"/>
</dbReference>
<evidence type="ECO:0000313" key="6">
    <source>
        <dbReference type="Proteomes" id="UP001151760"/>
    </source>
</evidence>
<evidence type="ECO:0000256" key="1">
    <source>
        <dbReference type="SAM" id="MobiDB-lite"/>
    </source>
</evidence>
<dbReference type="InterPro" id="IPR029472">
    <property type="entry name" value="Copia-like_N"/>
</dbReference>
<dbReference type="SUPFAM" id="SSF56672">
    <property type="entry name" value="DNA/RNA polymerases"/>
    <property type="match status" value="1"/>
</dbReference>
<evidence type="ECO:0000313" key="5">
    <source>
        <dbReference type="EMBL" id="GJT21426.1"/>
    </source>
</evidence>
<evidence type="ECO:0000259" key="4">
    <source>
        <dbReference type="Pfam" id="PF14244"/>
    </source>
</evidence>
<dbReference type="EMBL" id="BQNB010013887">
    <property type="protein sequence ID" value="GJT21426.1"/>
    <property type="molecule type" value="Genomic_DNA"/>
</dbReference>
<sequence>MDTRFLRISGTYNALVNLDFFPDVNFSIISPFLLILGSNDNSSLAIVNVKLVGAENYKMWATAMKTTLKGKNKMGFIDGTCMKQESSDVLSKQLERCNAIVLGWILGSLSQELYVGQVYSEIVFEVWFELKETYDKMDGSVVFNMMHKINNLKQGDLSVPDYYHKLNSLWREFDILTILPTYVCEGRTTCTCYAKFGSVKHTQLIRLMQFLMGLNDIYQPIRSTILAKDPLPNVMDAFYVVSREESHRGLHPSGSSANKSQPTAFVSKTNNNTNNFYKRVNTNNNNKNVSRGPNPNLTCTDCGLIGHTVDICYELIGYPAGFKRNPNLTKQSRNNNKRFNANSEFNQSVPSTSGSLSCSFTREQMMKLLSLINEKPSPTSNMSDMFNVVDISSLMFTVGHPNGTLAKITAIGSLRLTSGIVLFDVLVIPEYNDLSLGKIMGTSSESGGLYLFDIDKIGKSVNAVSNSVFACYVSSKLWHCRLGHPVDQVLSILGKQLGFSKKDHISPCDICHKAKQTREPFPLSDHKSKFVGDIVLYDVLGPYRVVSLLVLSGVSPYFLVYGKDPGDTSNEDGNIGVTSDGCDNTVEDEVTNVATQIEENVTSEGNVQINQNGEGLSSVLGTSPMLRRCTRQKVLPAKFNDFVVNSSVRYGLEKYAMNLEMEAFHRNNTYVLTYFPPGRKAIGCKWIWKIKYKSSGEIDRYKARLVAKGFSQREGIDYEETFSPVVKMVVVRCLIALSVQNNWPLYQLDVNNAFLYEDLNEEVYMKLPPGYYNKNETKVCKLIKSLYGLKQAPRQWNEKLTKALIENGFVQSKNDYSLYFKSKDGIFIAILVYVDDIVITRNNENEIDKFKKFLSSKFMIKDLESENDKFLLNMTSRHMHAPLQSHFTAALRVLRYLKNAPGTGVQFHKESEYRCLASTTYELIWVVKILKDLEVDDLLLTHLYCDSISAISIAGNPVFHKKTKHFKIDIYLVRENVTFGVVKVLKVASGSNVADIFIKGLSIAQHNEFCNRLVDMFKP</sequence>
<reference evidence="5" key="1">
    <citation type="journal article" date="2022" name="Int. J. Mol. Sci.">
        <title>Draft Genome of Tanacetum Coccineum: Genomic Comparison of Closely Related Tanacetum-Family Plants.</title>
        <authorList>
            <person name="Yamashiro T."/>
            <person name="Shiraishi A."/>
            <person name="Nakayama K."/>
            <person name="Satake H."/>
        </authorList>
    </citation>
    <scope>NUCLEOTIDE SEQUENCE</scope>
</reference>
<reference evidence="5" key="2">
    <citation type="submission" date="2022-01" db="EMBL/GenBank/DDBJ databases">
        <authorList>
            <person name="Yamashiro T."/>
            <person name="Shiraishi A."/>
            <person name="Satake H."/>
            <person name="Nakayama K."/>
        </authorList>
    </citation>
    <scope>NUCLEOTIDE SEQUENCE</scope>
</reference>
<dbReference type="Pfam" id="PF14244">
    <property type="entry name" value="Retrotran_gag_3"/>
    <property type="match status" value="1"/>
</dbReference>
<feature type="region of interest" description="Disordered" evidence="1">
    <location>
        <begin position="248"/>
        <end position="293"/>
    </location>
</feature>
<dbReference type="Pfam" id="PF13976">
    <property type="entry name" value="gag_pre-integrs"/>
    <property type="match status" value="1"/>
</dbReference>
<feature type="region of interest" description="Disordered" evidence="1">
    <location>
        <begin position="327"/>
        <end position="348"/>
    </location>
</feature>
<comment type="caution">
    <text evidence="5">The sequence shown here is derived from an EMBL/GenBank/DDBJ whole genome shotgun (WGS) entry which is preliminary data.</text>
</comment>
<evidence type="ECO:0000259" key="2">
    <source>
        <dbReference type="Pfam" id="PF07727"/>
    </source>
</evidence>
<dbReference type="PANTHER" id="PTHR34222:SF99">
    <property type="entry name" value="PROTEIN, PUTATIVE-RELATED"/>
    <property type="match status" value="1"/>
</dbReference>
<gene>
    <name evidence="5" type="ORF">Tco_0891363</name>
</gene>
<keyword evidence="6" id="KW-1185">Reference proteome</keyword>
<evidence type="ECO:0000259" key="3">
    <source>
        <dbReference type="Pfam" id="PF13976"/>
    </source>
</evidence>